<reference evidence="2" key="1">
    <citation type="journal article" date="2018" name="Nat. Commun.">
        <title>Diversity and evolution of the emerging Pandoraviridae family.</title>
        <authorList>
            <person name="Legendre M."/>
            <person name="Fabre E."/>
            <person name="Poirot O."/>
            <person name="Jeudy S."/>
            <person name="Lartigue A."/>
            <person name="Alempic J.M."/>
            <person name="Beucher L."/>
            <person name="Philippe N."/>
            <person name="Bertaux L."/>
            <person name="Christo-Foroux E."/>
            <person name="Labadie K."/>
            <person name="Coute Y."/>
            <person name="Abergel C."/>
            <person name="Claverie J.M."/>
        </authorList>
    </citation>
    <scope>NUCLEOTIDE SEQUENCE [LARGE SCALE GENOMIC DNA]</scope>
    <source>
        <strain evidence="2">Macleodensis</strain>
    </source>
</reference>
<dbReference type="KEGG" id="vg:36841912"/>
<dbReference type="EMBL" id="MG011691">
    <property type="protein sequence ID" value="AVK77457.1"/>
    <property type="molecule type" value="Genomic_DNA"/>
</dbReference>
<dbReference type="InterPro" id="IPR043923">
    <property type="entry name" value="DUF5774"/>
</dbReference>
<feature type="compositionally biased region" description="Basic and acidic residues" evidence="1">
    <location>
        <begin position="22"/>
        <end position="35"/>
    </location>
</feature>
<organism evidence="2">
    <name type="scientific">Pandoravirus macleodensis</name>
    <dbReference type="NCBI Taxonomy" id="2107707"/>
    <lineage>
        <taxon>Viruses</taxon>
        <taxon>Pandoravirus</taxon>
    </lineage>
</organism>
<evidence type="ECO:0000256" key="1">
    <source>
        <dbReference type="SAM" id="MobiDB-lite"/>
    </source>
</evidence>
<evidence type="ECO:0000313" key="2">
    <source>
        <dbReference type="EMBL" id="AVK77457.1"/>
    </source>
</evidence>
<dbReference type="RefSeq" id="YP_009481453.1">
    <property type="nucleotide sequence ID" value="NC_037665.1"/>
</dbReference>
<sequence length="163" mass="18599">MGNHQCKAPFDVRTNMSLYHQHARDATRRQRIRTDDDSDDDRSDTQQLKCALFRSQFGRDMNDDDAAKLVWFVVTGGRVPIVVTPKLPTLREIEWALVPNALNAVDDDAYEYPLVNVIVLAKAGDSPIKERMRADDFYESLKDGERIAWQPGRMGCCFCRCAC</sequence>
<proteinExistence type="predicted"/>
<dbReference type="Pfam" id="PF19083">
    <property type="entry name" value="DUF5774"/>
    <property type="match status" value="1"/>
</dbReference>
<feature type="region of interest" description="Disordered" evidence="1">
    <location>
        <begin position="21"/>
        <end position="45"/>
    </location>
</feature>
<accession>A0A2U7UG40</accession>
<protein>
    <submittedName>
        <fullName evidence="2">Uncharacterized protein</fullName>
    </submittedName>
</protein>
<gene>
    <name evidence="2" type="ORF">pmac_cds_769</name>
</gene>
<dbReference type="Proteomes" id="UP000249758">
    <property type="component" value="Segment"/>
</dbReference>
<name>A0A2U7UG40_9VIRU</name>
<dbReference type="GeneID" id="36841912"/>